<gene>
    <name evidence="2" type="ORF">Pcinc_027983</name>
</gene>
<dbReference type="EMBL" id="JAWQEG010003389">
    <property type="protein sequence ID" value="KAK3866485.1"/>
    <property type="molecule type" value="Genomic_DNA"/>
</dbReference>
<dbReference type="GO" id="GO:0016020">
    <property type="term" value="C:membrane"/>
    <property type="evidence" value="ECO:0007669"/>
    <property type="project" value="TreeGrafter"/>
</dbReference>
<dbReference type="Gene3D" id="1.10.3520.10">
    <property type="entry name" value="Glycolipid transfer protein"/>
    <property type="match status" value="1"/>
</dbReference>
<proteinExistence type="predicted"/>
<dbReference type="InterPro" id="IPR036497">
    <property type="entry name" value="GLTP_sf"/>
</dbReference>
<dbReference type="GO" id="GO:0005829">
    <property type="term" value="C:cytosol"/>
    <property type="evidence" value="ECO:0007669"/>
    <property type="project" value="TreeGrafter"/>
</dbReference>
<name>A0AAE1K9Z5_PETCI</name>
<sequence length="293" mass="33381">MQNRCRAGLRYCLTKLNMTASTPLHPPEVTTSREEYLRRRRSSDKASQLCQDSQASCNTAVSQEVIPMVIHSTVRPPEMRGAMDDEEKGQVLNLDIVVSGMTPSEDGRLQLQPYLHAYKEMNKIFQVLGPFFQFVATDVSAKVELLEKLLAGSSGKHYINIQSMVKYEMDNNLLTTNLGCRTLLRLHRALDLIRGFIDELFTTSEDENSFSRRVSRLYRNTLGNFQSKVLVKTFTGVLLLLPRRQVLIDRVTRGDAKVEDELRKKHPAAVEAVSLMYQATQDLYRDNKLLDLP</sequence>
<dbReference type="Pfam" id="PF08718">
    <property type="entry name" value="GLTP"/>
    <property type="match status" value="1"/>
</dbReference>
<dbReference type="GO" id="GO:1902387">
    <property type="term" value="F:ceramide 1-phosphate binding"/>
    <property type="evidence" value="ECO:0007669"/>
    <property type="project" value="TreeGrafter"/>
</dbReference>
<dbReference type="Proteomes" id="UP001286313">
    <property type="component" value="Unassembled WGS sequence"/>
</dbReference>
<dbReference type="GO" id="GO:1902388">
    <property type="term" value="F:ceramide 1-phosphate transfer activity"/>
    <property type="evidence" value="ECO:0007669"/>
    <property type="project" value="TreeGrafter"/>
</dbReference>
<dbReference type="PANTHER" id="PTHR10219">
    <property type="entry name" value="GLYCOLIPID TRANSFER PROTEIN-RELATED"/>
    <property type="match status" value="1"/>
</dbReference>
<accession>A0AAE1K9Z5</accession>
<dbReference type="InterPro" id="IPR014830">
    <property type="entry name" value="Glycolipid_transfer_prot_dom"/>
</dbReference>
<reference evidence="2" key="1">
    <citation type="submission" date="2023-10" db="EMBL/GenBank/DDBJ databases">
        <title>Genome assemblies of two species of porcelain crab, Petrolisthes cinctipes and Petrolisthes manimaculis (Anomura: Porcellanidae).</title>
        <authorList>
            <person name="Angst P."/>
        </authorList>
    </citation>
    <scope>NUCLEOTIDE SEQUENCE</scope>
    <source>
        <strain evidence="2">PB745_01</strain>
        <tissue evidence="2">Gill</tissue>
    </source>
</reference>
<comment type="caution">
    <text evidence="2">The sequence shown here is derived from an EMBL/GenBank/DDBJ whole genome shotgun (WGS) entry which is preliminary data.</text>
</comment>
<dbReference type="PANTHER" id="PTHR10219:SF43">
    <property type="entry name" value="GLYCOLIPID TRANSFER PROTEIN DOMAIN-CONTAINING PROTEIN"/>
    <property type="match status" value="1"/>
</dbReference>
<dbReference type="SUPFAM" id="SSF110004">
    <property type="entry name" value="Glycolipid transfer protein, GLTP"/>
    <property type="match status" value="1"/>
</dbReference>
<keyword evidence="3" id="KW-1185">Reference proteome</keyword>
<dbReference type="AlphaFoldDB" id="A0AAE1K9Z5"/>
<organism evidence="2 3">
    <name type="scientific">Petrolisthes cinctipes</name>
    <name type="common">Flat porcelain crab</name>
    <dbReference type="NCBI Taxonomy" id="88211"/>
    <lineage>
        <taxon>Eukaryota</taxon>
        <taxon>Metazoa</taxon>
        <taxon>Ecdysozoa</taxon>
        <taxon>Arthropoda</taxon>
        <taxon>Crustacea</taxon>
        <taxon>Multicrustacea</taxon>
        <taxon>Malacostraca</taxon>
        <taxon>Eumalacostraca</taxon>
        <taxon>Eucarida</taxon>
        <taxon>Decapoda</taxon>
        <taxon>Pleocyemata</taxon>
        <taxon>Anomura</taxon>
        <taxon>Galatheoidea</taxon>
        <taxon>Porcellanidae</taxon>
        <taxon>Petrolisthes</taxon>
    </lineage>
</organism>
<evidence type="ECO:0000313" key="2">
    <source>
        <dbReference type="EMBL" id="KAK3866485.1"/>
    </source>
</evidence>
<evidence type="ECO:0000313" key="3">
    <source>
        <dbReference type="Proteomes" id="UP001286313"/>
    </source>
</evidence>
<protein>
    <recommendedName>
        <fullName evidence="1">Glycolipid transfer protein domain-containing protein</fullName>
    </recommendedName>
</protein>
<evidence type="ECO:0000259" key="1">
    <source>
        <dbReference type="Pfam" id="PF08718"/>
    </source>
</evidence>
<feature type="domain" description="Glycolipid transfer protein" evidence="1">
    <location>
        <begin position="110"/>
        <end position="251"/>
    </location>
</feature>